<evidence type="ECO:0000313" key="2">
    <source>
        <dbReference type="Proteomes" id="UP000284168"/>
    </source>
</evidence>
<evidence type="ECO:0000313" key="1">
    <source>
        <dbReference type="EMBL" id="RON25621.1"/>
    </source>
</evidence>
<dbReference type="AlphaFoldDB" id="A0A423IJJ4"/>
<name>A0A423IJJ4_9PSED</name>
<dbReference type="EMBL" id="MOBN01000035">
    <property type="protein sequence ID" value="RON25621.1"/>
    <property type="molecule type" value="Genomic_DNA"/>
</dbReference>
<gene>
    <name evidence="1" type="ORF">BK663_19340</name>
</gene>
<comment type="caution">
    <text evidence="1">The sequence shown here is derived from an EMBL/GenBank/DDBJ whole genome shotgun (WGS) entry which is preliminary data.</text>
</comment>
<dbReference type="Proteomes" id="UP000284168">
    <property type="component" value="Unassembled WGS sequence"/>
</dbReference>
<reference evidence="1 2" key="1">
    <citation type="submission" date="2016-10" db="EMBL/GenBank/DDBJ databases">
        <title>Comparative genome analysis of multiple Pseudomonas spp. focuses on biocontrol and plant growth promoting traits.</title>
        <authorList>
            <person name="Tao X.-Y."/>
            <person name="Taylor C.G."/>
        </authorList>
    </citation>
    <scope>NUCLEOTIDE SEQUENCE [LARGE SCALE GENOMIC DNA]</scope>
    <source>
        <strain evidence="1 2">48C10</strain>
    </source>
</reference>
<sequence length="147" mass="16252">MDAELDSKAPAALQLKTRPYKTAISQRRYLPTMPTGFKLCRFKLNFERREKALTVGAFPAATLAQASNDTRATFGAGINPSTTRKAERAEHFILRPRTKGVRLVMTLENSLTIGTPRQILNLTPKQIAAVRAFLLAVETEGTRHAAD</sequence>
<protein>
    <submittedName>
        <fullName evidence="1">Uncharacterized protein</fullName>
    </submittedName>
</protein>
<proteinExistence type="predicted"/>
<accession>A0A423IJJ4</accession>
<dbReference type="Gene3D" id="3.30.160.390">
    <property type="entry name" value="Integrase, DNA-binding domain"/>
    <property type="match status" value="1"/>
</dbReference>
<dbReference type="InterPro" id="IPR038488">
    <property type="entry name" value="Integrase_DNA-bd_sf"/>
</dbReference>
<organism evidence="1 2">
    <name type="scientific">Pseudomonas lini</name>
    <dbReference type="NCBI Taxonomy" id="163011"/>
    <lineage>
        <taxon>Bacteria</taxon>
        <taxon>Pseudomonadati</taxon>
        <taxon>Pseudomonadota</taxon>
        <taxon>Gammaproteobacteria</taxon>
        <taxon>Pseudomonadales</taxon>
        <taxon>Pseudomonadaceae</taxon>
        <taxon>Pseudomonas</taxon>
    </lineage>
</organism>
<dbReference type="RefSeq" id="WP_123721637.1">
    <property type="nucleotide sequence ID" value="NZ_MOBN01000035.1"/>
</dbReference>